<dbReference type="EMBL" id="CP036348">
    <property type="protein sequence ID" value="QDV71427.1"/>
    <property type="molecule type" value="Genomic_DNA"/>
</dbReference>
<keyword evidence="3" id="KW-1185">Reference proteome</keyword>
<feature type="transmembrane region" description="Helical" evidence="1">
    <location>
        <begin position="177"/>
        <end position="194"/>
    </location>
</feature>
<keyword evidence="1" id="KW-0472">Membrane</keyword>
<feature type="transmembrane region" description="Helical" evidence="1">
    <location>
        <begin position="311"/>
        <end position="329"/>
    </location>
</feature>
<feature type="transmembrane region" description="Helical" evidence="1">
    <location>
        <begin position="341"/>
        <end position="365"/>
    </location>
</feature>
<protein>
    <recommendedName>
        <fullName evidence="4">HTTM domain-containing protein</fullName>
    </recommendedName>
</protein>
<keyword evidence="1" id="KW-1133">Transmembrane helix</keyword>
<evidence type="ECO:0008006" key="4">
    <source>
        <dbReference type="Google" id="ProtNLM"/>
    </source>
</evidence>
<proteinExistence type="predicted"/>
<feature type="transmembrane region" description="Helical" evidence="1">
    <location>
        <begin position="288"/>
        <end position="305"/>
    </location>
</feature>
<name>A0A518K0W6_9BACT</name>
<keyword evidence="1" id="KW-0812">Transmembrane</keyword>
<feature type="transmembrane region" description="Helical" evidence="1">
    <location>
        <begin position="201"/>
        <end position="219"/>
    </location>
</feature>
<dbReference type="OrthoDB" id="181124at2"/>
<dbReference type="AlphaFoldDB" id="A0A518K0W6"/>
<accession>A0A518K0W6</accession>
<sequence length="598" mass="67141">MTGSLSMQPNNDTDGIAEKFGSRNAEVQFAIRLVALLVVGTFATNAFRLVRKIESSVFEEPWMLAGTLGQFWGMGMFTIAVASLCMLLSRRWSSVEQWHSLRWVVIPTIAIFTWCYSTYDFNFFLQQQHLIDRSSLVLLGLASIWRPAFLGAFLFQLGTILAHLGHPLPFSWTDKSPLIDILVVANVFLLGWRFRIWRSEHFLIVVVYIVAIHYFRPGVGKLAIGWFSDGHLSNLFLNAVYQNEWLPGCGTAEVSLLAKRIASADYLLKAMTLLVELLPLLFLLHRKVLIVGLVLAVGLHFGIYLSSGILFWKWIVLDFSIAVTFGTLSKTTADRLFNRNSAIGFGISLCVGFVLYVSAPVLAWYDAPLAFHYHLQVTGASGQTYQIPPSSLAPFDLQFAQGRLAFLEKQPLLVDCLGSCTSRPTLYACRDIDSAVRLAKARDKFGVKRFDKMQATNVEQLLRRYVNNWNHGVPRNVFDWIPDPPQHISTFPQSGFSQAVWNCQEAPKQITILRTTAFHRDFKTTTIEDRIVHTIDVATPPQSTRLPFRGQPLNCPTINLVTNRNEGGTIAGATPSTYTVYCLGSPNLREFFMEPAGD</sequence>
<evidence type="ECO:0000256" key="1">
    <source>
        <dbReference type="SAM" id="Phobius"/>
    </source>
</evidence>
<evidence type="ECO:0000313" key="3">
    <source>
        <dbReference type="Proteomes" id="UP000315082"/>
    </source>
</evidence>
<feature type="transmembrane region" description="Helical" evidence="1">
    <location>
        <begin position="266"/>
        <end position="283"/>
    </location>
</feature>
<feature type="transmembrane region" description="Helical" evidence="1">
    <location>
        <begin position="101"/>
        <end position="124"/>
    </location>
</feature>
<evidence type="ECO:0000313" key="2">
    <source>
        <dbReference type="EMBL" id="QDV71427.1"/>
    </source>
</evidence>
<reference evidence="2 3" key="1">
    <citation type="submission" date="2019-02" db="EMBL/GenBank/DDBJ databases">
        <title>Deep-cultivation of Planctomycetes and their phenomic and genomic characterization uncovers novel biology.</title>
        <authorList>
            <person name="Wiegand S."/>
            <person name="Jogler M."/>
            <person name="Boedeker C."/>
            <person name="Pinto D."/>
            <person name="Vollmers J."/>
            <person name="Rivas-Marin E."/>
            <person name="Kohn T."/>
            <person name="Peeters S.H."/>
            <person name="Heuer A."/>
            <person name="Rast P."/>
            <person name="Oberbeckmann S."/>
            <person name="Bunk B."/>
            <person name="Jeske O."/>
            <person name="Meyerdierks A."/>
            <person name="Storesund J.E."/>
            <person name="Kallscheuer N."/>
            <person name="Luecker S."/>
            <person name="Lage O.M."/>
            <person name="Pohl T."/>
            <person name="Merkel B.J."/>
            <person name="Hornburger P."/>
            <person name="Mueller R.-W."/>
            <person name="Bruemmer F."/>
            <person name="Labrenz M."/>
            <person name="Spormann A.M."/>
            <person name="Op den Camp H."/>
            <person name="Overmann J."/>
            <person name="Amann R."/>
            <person name="Jetten M.S.M."/>
            <person name="Mascher T."/>
            <person name="Medema M.H."/>
            <person name="Devos D.P."/>
            <person name="Kaster A.-K."/>
            <person name="Ovreas L."/>
            <person name="Rohde M."/>
            <person name="Galperin M.Y."/>
            <person name="Jogler C."/>
        </authorList>
    </citation>
    <scope>NUCLEOTIDE SEQUENCE [LARGE SCALE GENOMIC DNA]</scope>
    <source>
        <strain evidence="2 3">Poly24</strain>
    </source>
</reference>
<dbReference type="RefSeq" id="WP_145101951.1">
    <property type="nucleotide sequence ID" value="NZ_CP036348.1"/>
</dbReference>
<feature type="transmembrane region" description="Helical" evidence="1">
    <location>
        <begin position="29"/>
        <end position="50"/>
    </location>
</feature>
<dbReference type="Proteomes" id="UP000315082">
    <property type="component" value="Chromosome"/>
</dbReference>
<gene>
    <name evidence="2" type="ORF">Poly24_51630</name>
</gene>
<organism evidence="2 3">
    <name type="scientific">Rosistilla carotiformis</name>
    <dbReference type="NCBI Taxonomy" id="2528017"/>
    <lineage>
        <taxon>Bacteria</taxon>
        <taxon>Pseudomonadati</taxon>
        <taxon>Planctomycetota</taxon>
        <taxon>Planctomycetia</taxon>
        <taxon>Pirellulales</taxon>
        <taxon>Pirellulaceae</taxon>
        <taxon>Rosistilla</taxon>
    </lineage>
</organism>
<feature type="transmembrane region" description="Helical" evidence="1">
    <location>
        <begin position="136"/>
        <end position="157"/>
    </location>
</feature>
<dbReference type="KEGG" id="rcf:Poly24_51630"/>
<feature type="transmembrane region" description="Helical" evidence="1">
    <location>
        <begin position="62"/>
        <end position="89"/>
    </location>
</feature>